<comment type="caution">
    <text evidence="1">The sequence shown here is derived from an EMBL/GenBank/DDBJ whole genome shotgun (WGS) entry which is preliminary data.</text>
</comment>
<dbReference type="EMBL" id="BAAARJ010000007">
    <property type="protein sequence ID" value="GAA2611530.1"/>
    <property type="molecule type" value="Genomic_DNA"/>
</dbReference>
<reference evidence="2" key="1">
    <citation type="journal article" date="2019" name="Int. J. Syst. Evol. Microbiol.">
        <title>The Global Catalogue of Microorganisms (GCM) 10K type strain sequencing project: providing services to taxonomists for standard genome sequencing and annotation.</title>
        <authorList>
            <consortium name="The Broad Institute Genomics Platform"/>
            <consortium name="The Broad Institute Genome Sequencing Center for Infectious Disease"/>
            <person name="Wu L."/>
            <person name="Ma J."/>
        </authorList>
    </citation>
    <scope>NUCLEOTIDE SEQUENCE [LARGE SCALE GENOMIC DNA]</scope>
    <source>
        <strain evidence="2">JCM 16373</strain>
    </source>
</reference>
<evidence type="ECO:0000313" key="2">
    <source>
        <dbReference type="Proteomes" id="UP001501447"/>
    </source>
</evidence>
<dbReference type="Proteomes" id="UP001501447">
    <property type="component" value="Unassembled WGS sequence"/>
</dbReference>
<sequence>MCAGWPAERRKLAEGERVHSGFPADGGFPPMAGRHALMREQAHKPCFVRKFGIRKEFGLRAALIGPHQTFNWTRMKGRCAILHARGARATAVVRGGEGELGA</sequence>
<protein>
    <submittedName>
        <fullName evidence="1">Uncharacterized protein</fullName>
    </submittedName>
</protein>
<organism evidence="1 2">
    <name type="scientific">Streptomyces axinellae</name>
    <dbReference type="NCBI Taxonomy" id="552788"/>
    <lineage>
        <taxon>Bacteria</taxon>
        <taxon>Bacillati</taxon>
        <taxon>Actinomycetota</taxon>
        <taxon>Actinomycetes</taxon>
        <taxon>Kitasatosporales</taxon>
        <taxon>Streptomycetaceae</taxon>
        <taxon>Streptomyces</taxon>
    </lineage>
</organism>
<accession>A0ABP6CDX4</accession>
<proteinExistence type="predicted"/>
<gene>
    <name evidence="1" type="ORF">GCM10009863_26460</name>
</gene>
<name>A0ABP6CDX4_9ACTN</name>
<keyword evidence="2" id="KW-1185">Reference proteome</keyword>
<evidence type="ECO:0000313" key="1">
    <source>
        <dbReference type="EMBL" id="GAA2611530.1"/>
    </source>
</evidence>